<dbReference type="SUPFAM" id="SSF102198">
    <property type="entry name" value="Putative cyclase"/>
    <property type="match status" value="1"/>
</dbReference>
<dbReference type="Proteomes" id="UP000315983">
    <property type="component" value="Unassembled WGS sequence"/>
</dbReference>
<dbReference type="Gene3D" id="3.50.30.50">
    <property type="entry name" value="Putative cyclase"/>
    <property type="match status" value="1"/>
</dbReference>
<dbReference type="GeneID" id="93772395"/>
<keyword evidence="4" id="KW-1185">Reference proteome</keyword>
<name>A0A542XQ79_SALAC</name>
<comment type="caution">
    <text evidence="2">The sequence shown here is derived from an EMBL/GenBank/DDBJ whole genome shotgun (WGS) entry which is preliminary data.</text>
</comment>
<dbReference type="InterPro" id="IPR007325">
    <property type="entry name" value="KFase/CYL"/>
</dbReference>
<dbReference type="AlphaFoldDB" id="A0A542XQ79"/>
<sequence>MNRPTAQPTPTGSGSTTRLVDLSHVVRHGMTTYPGLPGPRIEDHLSREESRTHYAPGTEFQIGRMTLVANTGTYLDAPFHRFADGADLSQVPLSRMVDVPGVIVDVYGAPTPGIGADVFTGCAITGRAVLIRTGWDRHWGTPAYGAAGHPFLTAEAASWLASQNPAVVGIDSVNIDDVADLRRPAHTGLLAAGIPIVEHLRGLEGLPSEGFRFSAAPVAVAGMGTFPVRAYALVGPA</sequence>
<evidence type="ECO:0000313" key="4">
    <source>
        <dbReference type="Proteomes" id="UP000677457"/>
    </source>
</evidence>
<dbReference type="EMBL" id="VFOL01000001">
    <property type="protein sequence ID" value="TQL38007.1"/>
    <property type="molecule type" value="Genomic_DNA"/>
</dbReference>
<evidence type="ECO:0000313" key="1">
    <source>
        <dbReference type="EMBL" id="GIM85970.1"/>
    </source>
</evidence>
<dbReference type="Proteomes" id="UP000677457">
    <property type="component" value="Unassembled WGS sequence"/>
</dbReference>
<dbReference type="PANTHER" id="PTHR31118">
    <property type="entry name" value="CYCLASE-LIKE PROTEIN 2"/>
    <property type="match status" value="1"/>
</dbReference>
<accession>A0A542XQ79</accession>
<evidence type="ECO:0000313" key="2">
    <source>
        <dbReference type="EMBL" id="TQL38007.1"/>
    </source>
</evidence>
<gene>
    <name evidence="2" type="ORF">FB564_3179</name>
    <name evidence="1" type="ORF">Sar04_27060</name>
</gene>
<dbReference type="PANTHER" id="PTHR31118:SF32">
    <property type="entry name" value="KYNURENINE FORMAMIDASE"/>
    <property type="match status" value="1"/>
</dbReference>
<organism evidence="2 3">
    <name type="scientific">Salinispora arenicola</name>
    <dbReference type="NCBI Taxonomy" id="168697"/>
    <lineage>
        <taxon>Bacteria</taxon>
        <taxon>Bacillati</taxon>
        <taxon>Actinomycetota</taxon>
        <taxon>Actinomycetes</taxon>
        <taxon>Micromonosporales</taxon>
        <taxon>Micromonosporaceae</taxon>
        <taxon>Salinispora</taxon>
    </lineage>
</organism>
<dbReference type="RefSeq" id="WP_018792281.1">
    <property type="nucleotide sequence ID" value="NZ_BOQM01000017.1"/>
</dbReference>
<proteinExistence type="predicted"/>
<evidence type="ECO:0000313" key="3">
    <source>
        <dbReference type="Proteomes" id="UP000315983"/>
    </source>
</evidence>
<dbReference type="EMBL" id="BOQM01000017">
    <property type="protein sequence ID" value="GIM85970.1"/>
    <property type="molecule type" value="Genomic_DNA"/>
</dbReference>
<dbReference type="InterPro" id="IPR037175">
    <property type="entry name" value="KFase_sf"/>
</dbReference>
<reference evidence="2 3" key="1">
    <citation type="submission" date="2019-06" db="EMBL/GenBank/DDBJ databases">
        <title>Sequencing the genomes of 1000 actinobacteria strains.</title>
        <authorList>
            <person name="Klenk H.-P."/>
        </authorList>
    </citation>
    <scope>NUCLEOTIDE SEQUENCE [LARGE SCALE GENOMIC DNA]</scope>
    <source>
        <strain evidence="2 3">DSM 44819</strain>
    </source>
</reference>
<dbReference type="GO" id="GO:0004061">
    <property type="term" value="F:arylformamidase activity"/>
    <property type="evidence" value="ECO:0007669"/>
    <property type="project" value="InterPro"/>
</dbReference>
<protein>
    <submittedName>
        <fullName evidence="1">Cyclase</fullName>
    </submittedName>
    <submittedName>
        <fullName evidence="2">Kynurenine formamidase</fullName>
    </submittedName>
</protein>
<reference evidence="1 4" key="2">
    <citation type="submission" date="2021-03" db="EMBL/GenBank/DDBJ databases">
        <title>Whole genome shotgun sequence of Salinispora arenicola NBRC 105043.</title>
        <authorList>
            <person name="Komaki H."/>
            <person name="Tamura T."/>
        </authorList>
    </citation>
    <scope>NUCLEOTIDE SEQUENCE [LARGE SCALE GENOMIC DNA]</scope>
    <source>
        <strain evidence="1 4">NBRC 105043</strain>
    </source>
</reference>
<dbReference type="Pfam" id="PF04199">
    <property type="entry name" value="Cyclase"/>
    <property type="match status" value="1"/>
</dbReference>
<dbReference type="GO" id="GO:0019441">
    <property type="term" value="P:L-tryptophan catabolic process to kynurenine"/>
    <property type="evidence" value="ECO:0007669"/>
    <property type="project" value="InterPro"/>
</dbReference>